<protein>
    <submittedName>
        <fullName evidence="9">ABC transporter permease</fullName>
    </submittedName>
</protein>
<dbReference type="EMBL" id="JBHTGR010000024">
    <property type="protein sequence ID" value="MFC7747421.1"/>
    <property type="molecule type" value="Genomic_DNA"/>
</dbReference>
<keyword evidence="10" id="KW-1185">Reference proteome</keyword>
<dbReference type="InterPro" id="IPR035906">
    <property type="entry name" value="MetI-like_sf"/>
</dbReference>
<keyword evidence="2 7" id="KW-0813">Transport</keyword>
<evidence type="ECO:0000256" key="6">
    <source>
        <dbReference type="ARBA" id="ARBA00023136"/>
    </source>
</evidence>
<accession>A0ABW2UUA5</accession>
<sequence>MRVIIKRLVFFLMLLVLWEVIVLIGIWPESMIPSPYAVYQSLYSGFADMTLVYDLLASFRHLLIGLVISIAIGTGLGLLLATVKTVDETLGTMILALQSVPSIVWVPLAIIWFGFGETSIIFVVVIGGTFVMTMNMRTGVKNVDPMYLEAARTMGSNGADLFRRVIFPAAIPHAVTGVRLAWAFSWRALMAAELMSSGPGLGYTLSYASDFNNMSLVIGIIIIIGVIGSVVDQLVFHRVEEKILTRWGMMSEVS</sequence>
<dbReference type="Gene3D" id="1.10.3720.10">
    <property type="entry name" value="MetI-like"/>
    <property type="match status" value="1"/>
</dbReference>
<dbReference type="CDD" id="cd06261">
    <property type="entry name" value="TM_PBP2"/>
    <property type="match status" value="1"/>
</dbReference>
<feature type="transmembrane region" description="Helical" evidence="7">
    <location>
        <begin position="93"/>
        <end position="114"/>
    </location>
</feature>
<feature type="transmembrane region" description="Helical" evidence="7">
    <location>
        <begin position="59"/>
        <end position="81"/>
    </location>
</feature>
<evidence type="ECO:0000256" key="7">
    <source>
        <dbReference type="RuleBase" id="RU363032"/>
    </source>
</evidence>
<keyword evidence="5 7" id="KW-1133">Transmembrane helix</keyword>
<comment type="similarity">
    <text evidence="7">Belongs to the binding-protein-dependent transport system permease family.</text>
</comment>
<keyword evidence="4 7" id="KW-0812">Transmembrane</keyword>
<dbReference type="SUPFAM" id="SSF161098">
    <property type="entry name" value="MetI-like"/>
    <property type="match status" value="1"/>
</dbReference>
<dbReference type="PANTHER" id="PTHR30151:SF0">
    <property type="entry name" value="ABC TRANSPORTER PERMEASE PROTEIN MJ0413-RELATED"/>
    <property type="match status" value="1"/>
</dbReference>
<evidence type="ECO:0000313" key="10">
    <source>
        <dbReference type="Proteomes" id="UP001596620"/>
    </source>
</evidence>
<comment type="subcellular location">
    <subcellularLocation>
        <location evidence="1 7">Cell membrane</location>
        <topology evidence="1 7">Multi-pass membrane protein</topology>
    </subcellularLocation>
</comment>
<keyword evidence="6 7" id="KW-0472">Membrane</keyword>
<feature type="transmembrane region" description="Helical" evidence="7">
    <location>
        <begin position="120"/>
        <end position="140"/>
    </location>
</feature>
<evidence type="ECO:0000256" key="4">
    <source>
        <dbReference type="ARBA" id="ARBA00022692"/>
    </source>
</evidence>
<feature type="transmembrane region" description="Helical" evidence="7">
    <location>
        <begin position="161"/>
        <end position="184"/>
    </location>
</feature>
<evidence type="ECO:0000259" key="8">
    <source>
        <dbReference type="PROSITE" id="PS50928"/>
    </source>
</evidence>
<dbReference type="PROSITE" id="PS50928">
    <property type="entry name" value="ABC_TM1"/>
    <property type="match status" value="1"/>
</dbReference>
<evidence type="ECO:0000313" key="9">
    <source>
        <dbReference type="EMBL" id="MFC7747421.1"/>
    </source>
</evidence>
<organism evidence="9 10">
    <name type="scientific">Lentibacillus kimchii</name>
    <dbReference type="NCBI Taxonomy" id="1542911"/>
    <lineage>
        <taxon>Bacteria</taxon>
        <taxon>Bacillati</taxon>
        <taxon>Bacillota</taxon>
        <taxon>Bacilli</taxon>
        <taxon>Bacillales</taxon>
        <taxon>Bacillaceae</taxon>
        <taxon>Lentibacillus</taxon>
    </lineage>
</organism>
<evidence type="ECO:0000256" key="2">
    <source>
        <dbReference type="ARBA" id="ARBA00022448"/>
    </source>
</evidence>
<feature type="transmembrane region" description="Helical" evidence="7">
    <location>
        <begin position="214"/>
        <end position="236"/>
    </location>
</feature>
<dbReference type="Proteomes" id="UP001596620">
    <property type="component" value="Unassembled WGS sequence"/>
</dbReference>
<reference evidence="10" key="1">
    <citation type="journal article" date="2019" name="Int. J. Syst. Evol. Microbiol.">
        <title>The Global Catalogue of Microorganisms (GCM) 10K type strain sequencing project: providing services to taxonomists for standard genome sequencing and annotation.</title>
        <authorList>
            <consortium name="The Broad Institute Genomics Platform"/>
            <consortium name="The Broad Institute Genome Sequencing Center for Infectious Disease"/>
            <person name="Wu L."/>
            <person name="Ma J."/>
        </authorList>
    </citation>
    <scope>NUCLEOTIDE SEQUENCE [LARGE SCALE GENOMIC DNA]</scope>
    <source>
        <strain evidence="10">JCM 30234</strain>
    </source>
</reference>
<keyword evidence="3" id="KW-1003">Cell membrane</keyword>
<gene>
    <name evidence="9" type="ORF">ACFQU8_09270</name>
</gene>
<name>A0ABW2UUA5_9BACI</name>
<feature type="transmembrane region" description="Helical" evidence="7">
    <location>
        <begin position="7"/>
        <end position="27"/>
    </location>
</feature>
<evidence type="ECO:0000256" key="1">
    <source>
        <dbReference type="ARBA" id="ARBA00004651"/>
    </source>
</evidence>
<feature type="domain" description="ABC transmembrane type-1" evidence="8">
    <location>
        <begin position="55"/>
        <end position="235"/>
    </location>
</feature>
<proteinExistence type="inferred from homology"/>
<dbReference type="RefSeq" id="WP_382359041.1">
    <property type="nucleotide sequence ID" value="NZ_JBHTGR010000024.1"/>
</dbReference>
<dbReference type="InterPro" id="IPR000515">
    <property type="entry name" value="MetI-like"/>
</dbReference>
<dbReference type="PANTHER" id="PTHR30151">
    <property type="entry name" value="ALKANE SULFONATE ABC TRANSPORTER-RELATED, MEMBRANE SUBUNIT"/>
    <property type="match status" value="1"/>
</dbReference>
<dbReference type="Pfam" id="PF00528">
    <property type="entry name" value="BPD_transp_1"/>
    <property type="match status" value="1"/>
</dbReference>
<evidence type="ECO:0000256" key="3">
    <source>
        <dbReference type="ARBA" id="ARBA00022475"/>
    </source>
</evidence>
<comment type="caution">
    <text evidence="9">The sequence shown here is derived from an EMBL/GenBank/DDBJ whole genome shotgun (WGS) entry which is preliminary data.</text>
</comment>
<evidence type="ECO:0000256" key="5">
    <source>
        <dbReference type="ARBA" id="ARBA00022989"/>
    </source>
</evidence>